<evidence type="ECO:0000256" key="1">
    <source>
        <dbReference type="ARBA" id="ARBA00004442"/>
    </source>
</evidence>
<dbReference type="Proteomes" id="UP000193900">
    <property type="component" value="Unassembled WGS sequence"/>
</dbReference>
<keyword evidence="3" id="KW-0732">Signal</keyword>
<dbReference type="Pfam" id="PF06629">
    <property type="entry name" value="MipA"/>
    <property type="match status" value="1"/>
</dbReference>
<keyword evidence="7" id="KW-1185">Reference proteome</keyword>
<dbReference type="AlphaFoldDB" id="A0A1Y5SY63"/>
<dbReference type="GO" id="GO:0009279">
    <property type="term" value="C:cell outer membrane"/>
    <property type="evidence" value="ECO:0007669"/>
    <property type="project" value="UniProtKB-SubCell"/>
</dbReference>
<evidence type="ECO:0000256" key="5">
    <source>
        <dbReference type="ARBA" id="ARBA00023237"/>
    </source>
</evidence>
<reference evidence="6 7" key="1">
    <citation type="submission" date="2017-03" db="EMBL/GenBank/DDBJ databases">
        <authorList>
            <person name="Afonso C.L."/>
            <person name="Miller P.J."/>
            <person name="Scott M.A."/>
            <person name="Spackman E."/>
            <person name="Goraichik I."/>
            <person name="Dimitrov K.M."/>
            <person name="Suarez D.L."/>
            <person name="Swayne D.E."/>
        </authorList>
    </citation>
    <scope>NUCLEOTIDE SEQUENCE [LARGE SCALE GENOMIC DNA]</scope>
    <source>
        <strain evidence="6 7">CECT 7023</strain>
    </source>
</reference>
<sequence length="235" mass="24731">MGGDTGNFVEFTLRGGINAEPEYFGSEDLAYGPDFNISDVRLRFAGREFGGGDAQGFGVHGAFRYIGARDASAFSELSGLDDVDLALELGVGLGYTSRAFEAFADLRYGVVGHESLVAEFGADAVFRPTNDLTMRFGPRLLLGSEDYTQTYFGVSAAEAAASGGRFAAFDADAGPVSAGVELGVTYQINQTWGIDGAVTYEQFIGSAADSPIVSQGTADQTSVRLGITRSLSLDF</sequence>
<evidence type="ECO:0000256" key="2">
    <source>
        <dbReference type="ARBA" id="ARBA00005722"/>
    </source>
</evidence>
<evidence type="ECO:0000256" key="4">
    <source>
        <dbReference type="ARBA" id="ARBA00023136"/>
    </source>
</evidence>
<evidence type="ECO:0000256" key="3">
    <source>
        <dbReference type="ARBA" id="ARBA00022729"/>
    </source>
</evidence>
<evidence type="ECO:0000313" key="7">
    <source>
        <dbReference type="Proteomes" id="UP000193900"/>
    </source>
</evidence>
<comment type="subcellular location">
    <subcellularLocation>
        <location evidence="1">Cell outer membrane</location>
    </subcellularLocation>
</comment>
<dbReference type="PANTHER" id="PTHR38776:SF1">
    <property type="entry name" value="MLTA-INTERACTING PROTEIN-RELATED"/>
    <property type="match status" value="1"/>
</dbReference>
<evidence type="ECO:0000313" key="6">
    <source>
        <dbReference type="EMBL" id="SLN47822.1"/>
    </source>
</evidence>
<name>A0A1Y5SY63_9RHOB</name>
<dbReference type="InterPro" id="IPR011250">
    <property type="entry name" value="OMP/PagP_B-barrel"/>
</dbReference>
<gene>
    <name evidence="6" type="ORF">ROA7023_02035</name>
</gene>
<proteinExistence type="inferred from homology"/>
<accession>A0A1Y5SY63</accession>
<protein>
    <submittedName>
        <fullName evidence="6">MltA-interacting protein MipA</fullName>
    </submittedName>
</protein>
<dbReference type="PANTHER" id="PTHR38776">
    <property type="entry name" value="MLTA-INTERACTING PROTEIN-RELATED"/>
    <property type="match status" value="1"/>
</dbReference>
<dbReference type="EMBL" id="FWFZ01000008">
    <property type="protein sequence ID" value="SLN47822.1"/>
    <property type="molecule type" value="Genomic_DNA"/>
</dbReference>
<dbReference type="InterPro" id="IPR010583">
    <property type="entry name" value="MipA"/>
</dbReference>
<keyword evidence="4" id="KW-0472">Membrane</keyword>
<comment type="similarity">
    <text evidence="2">Belongs to the MipA/OmpV family.</text>
</comment>
<dbReference type="SUPFAM" id="SSF56925">
    <property type="entry name" value="OMPA-like"/>
    <property type="match status" value="1"/>
</dbReference>
<organism evidence="6 7">
    <name type="scientific">Roseisalinus antarcticus</name>
    <dbReference type="NCBI Taxonomy" id="254357"/>
    <lineage>
        <taxon>Bacteria</taxon>
        <taxon>Pseudomonadati</taxon>
        <taxon>Pseudomonadota</taxon>
        <taxon>Alphaproteobacteria</taxon>
        <taxon>Rhodobacterales</taxon>
        <taxon>Roseobacteraceae</taxon>
        <taxon>Roseisalinus</taxon>
    </lineage>
</organism>
<keyword evidence="5" id="KW-0998">Cell outer membrane</keyword>